<dbReference type="InterPro" id="IPR047995">
    <property type="entry name" value="Choice_anch_K"/>
</dbReference>
<evidence type="ECO:0000313" key="3">
    <source>
        <dbReference type="Proteomes" id="UP001499852"/>
    </source>
</evidence>
<feature type="region of interest" description="Disordered" evidence="1">
    <location>
        <begin position="174"/>
        <end position="244"/>
    </location>
</feature>
<evidence type="ECO:0000256" key="1">
    <source>
        <dbReference type="SAM" id="MobiDB-lite"/>
    </source>
</evidence>
<proteinExistence type="predicted"/>
<dbReference type="EMBL" id="BAABIA010000001">
    <property type="protein sequence ID" value="GAA5133963.1"/>
    <property type="molecule type" value="Genomic_DNA"/>
</dbReference>
<reference evidence="3" key="1">
    <citation type="journal article" date="2019" name="Int. J. Syst. Evol. Microbiol.">
        <title>The Global Catalogue of Microorganisms (GCM) 10K type strain sequencing project: providing services to taxonomists for standard genome sequencing and annotation.</title>
        <authorList>
            <consortium name="The Broad Institute Genomics Platform"/>
            <consortium name="The Broad Institute Genome Sequencing Center for Infectious Disease"/>
            <person name="Wu L."/>
            <person name="Ma J."/>
        </authorList>
    </citation>
    <scope>NUCLEOTIDE SEQUENCE [LARGE SCALE GENOMIC DNA]</scope>
    <source>
        <strain evidence="3">JCM 18053</strain>
    </source>
</reference>
<feature type="compositionally biased region" description="Low complexity" evidence="1">
    <location>
        <begin position="174"/>
        <end position="192"/>
    </location>
</feature>
<accession>A0ABP9NV93</accession>
<protein>
    <recommendedName>
        <fullName evidence="4">Type II secretory pathway pseudopilin PulG</fullName>
    </recommendedName>
</protein>
<keyword evidence="3" id="KW-1185">Reference proteome</keyword>
<evidence type="ECO:0000313" key="2">
    <source>
        <dbReference type="EMBL" id="GAA5133963.1"/>
    </source>
</evidence>
<comment type="caution">
    <text evidence="2">The sequence shown here is derived from an EMBL/GenBank/DDBJ whole genome shotgun (WGS) entry which is preliminary data.</text>
</comment>
<dbReference type="NCBIfam" id="NF038131">
    <property type="entry name" value="choice_anch_K"/>
    <property type="match status" value="1"/>
</dbReference>
<dbReference type="Proteomes" id="UP001499852">
    <property type="component" value="Unassembled WGS sequence"/>
</dbReference>
<gene>
    <name evidence="2" type="ORF">GCM10023213_04730</name>
</gene>
<organism evidence="2 3">
    <name type="scientific">Prosthecobacter algae</name>
    <dbReference type="NCBI Taxonomy" id="1144682"/>
    <lineage>
        <taxon>Bacteria</taxon>
        <taxon>Pseudomonadati</taxon>
        <taxon>Verrucomicrobiota</taxon>
        <taxon>Verrucomicrobiia</taxon>
        <taxon>Verrucomicrobiales</taxon>
        <taxon>Verrucomicrobiaceae</taxon>
        <taxon>Prosthecobacter</taxon>
    </lineage>
</organism>
<name>A0ABP9NV93_9BACT</name>
<feature type="compositionally biased region" description="Gly residues" evidence="1">
    <location>
        <begin position="204"/>
        <end position="229"/>
    </location>
</feature>
<evidence type="ECO:0008006" key="4">
    <source>
        <dbReference type="Google" id="ProtNLM"/>
    </source>
</evidence>
<sequence>MELVVIIAMLGVLATVVLTLVGQQPVAVRNTKLSSDVATLNQMLAVYSSDGGDLKNLSDAQRVLDKLKRTRPQVEWKRHTGPASGRLIDIRLRARVTSEPEKSGQERAKWNSSKMRFEMTKGSGVAVSEFYLDETLAGTDPGTEPRTVSAVRYNVGSGKNQGWVWGHSKSGTASYNSPGSNNGSGVSSPFNPLASAPVPPTDPTGGGGGSGGGTGGGGSGGGGDPGGGVSPPTATQLPRPGISPSGGTFAFAAFPGQVLLSPNGAPAAGSRLEYRVNAGSWTPYSGTPIIVGSADKLEARNLATDTALYKNSSVASASYFRLVSGFSGSGTGTWGNATGGTGLVTNVQNGDDKSTFKHGNTKLDLGNGEFLDAGVENVLTFDPKPFETVVPNVWFALGDLVMLNGTTFYNSESDGVTLSINLGLSEPAHSAVVHINLGLVSTENTSDRLSSADIVELRNPSTDFTVTVDGVEYRLELGWATTDPGAGVAQGNQFLVFEGAAASALLRGRFVPNK</sequence>